<accession>A0ABQ5T0F4</accession>
<gene>
    <name evidence="2" type="ORF">GCM10017579_33660</name>
</gene>
<dbReference type="RefSeq" id="WP_189116493.1">
    <property type="nucleotide sequence ID" value="NZ_BMRK01000001.1"/>
</dbReference>
<keyword evidence="3" id="KW-1185">Reference proteome</keyword>
<dbReference type="Proteomes" id="UP001142292">
    <property type="component" value="Unassembled WGS sequence"/>
</dbReference>
<reference evidence="2" key="2">
    <citation type="submission" date="2023-01" db="EMBL/GenBank/DDBJ databases">
        <authorList>
            <person name="Sun Q."/>
            <person name="Evtushenko L."/>
        </authorList>
    </citation>
    <scope>NUCLEOTIDE SEQUENCE</scope>
    <source>
        <strain evidence="2">VKM Ac-1246</strain>
    </source>
</reference>
<feature type="transmembrane region" description="Helical" evidence="1">
    <location>
        <begin position="6"/>
        <end position="24"/>
    </location>
</feature>
<sequence>MDPFTWFLIVLGILIVGGVLWQVLRKSTRGVDAAVADENRTQATAKAEYNGAMQHHGPNIGPTNGV</sequence>
<dbReference type="EMBL" id="BSEL01000007">
    <property type="protein sequence ID" value="GLJ69330.1"/>
    <property type="molecule type" value="Genomic_DNA"/>
</dbReference>
<reference evidence="2" key="1">
    <citation type="journal article" date="2014" name="Int. J. Syst. Evol. Microbiol.">
        <title>Complete genome of a new Firmicutes species belonging to the dominant human colonic microbiota ('Ruminococcus bicirculans') reveals two chromosomes and a selective capacity to utilize plant glucans.</title>
        <authorList>
            <consortium name="NISC Comparative Sequencing Program"/>
            <person name="Wegmann U."/>
            <person name="Louis P."/>
            <person name="Goesmann A."/>
            <person name="Henrissat B."/>
            <person name="Duncan S.H."/>
            <person name="Flint H.J."/>
        </authorList>
    </citation>
    <scope>NUCLEOTIDE SEQUENCE</scope>
    <source>
        <strain evidence="2">VKM Ac-1246</strain>
    </source>
</reference>
<evidence type="ECO:0000313" key="3">
    <source>
        <dbReference type="Proteomes" id="UP001142292"/>
    </source>
</evidence>
<keyword evidence="1" id="KW-0812">Transmembrane</keyword>
<organism evidence="2 3">
    <name type="scientific">Nocardioides luteus</name>
    <dbReference type="NCBI Taxonomy" id="1844"/>
    <lineage>
        <taxon>Bacteria</taxon>
        <taxon>Bacillati</taxon>
        <taxon>Actinomycetota</taxon>
        <taxon>Actinomycetes</taxon>
        <taxon>Propionibacteriales</taxon>
        <taxon>Nocardioidaceae</taxon>
        <taxon>Nocardioides</taxon>
    </lineage>
</organism>
<proteinExistence type="predicted"/>
<comment type="caution">
    <text evidence="2">The sequence shown here is derived from an EMBL/GenBank/DDBJ whole genome shotgun (WGS) entry which is preliminary data.</text>
</comment>
<evidence type="ECO:0000256" key="1">
    <source>
        <dbReference type="SAM" id="Phobius"/>
    </source>
</evidence>
<name>A0ABQ5T0F4_9ACTN</name>
<keyword evidence="1" id="KW-1133">Transmembrane helix</keyword>
<evidence type="ECO:0000313" key="2">
    <source>
        <dbReference type="EMBL" id="GLJ69330.1"/>
    </source>
</evidence>
<keyword evidence="1" id="KW-0472">Membrane</keyword>
<protein>
    <submittedName>
        <fullName evidence="2">Uncharacterized protein</fullName>
    </submittedName>
</protein>